<dbReference type="FunFam" id="3.80.10.10:FF:000905">
    <property type="entry name" value="Receptor-like protein kinase 7"/>
    <property type="match status" value="1"/>
</dbReference>
<dbReference type="SUPFAM" id="SSF52058">
    <property type="entry name" value="L domain-like"/>
    <property type="match status" value="1"/>
</dbReference>
<dbReference type="STRING" id="542762.A0A4S4E119"/>
<organism evidence="15 16">
    <name type="scientific">Camellia sinensis var. sinensis</name>
    <name type="common">China tea</name>
    <dbReference type="NCBI Taxonomy" id="542762"/>
    <lineage>
        <taxon>Eukaryota</taxon>
        <taxon>Viridiplantae</taxon>
        <taxon>Streptophyta</taxon>
        <taxon>Embryophyta</taxon>
        <taxon>Tracheophyta</taxon>
        <taxon>Spermatophyta</taxon>
        <taxon>Magnoliopsida</taxon>
        <taxon>eudicotyledons</taxon>
        <taxon>Gunneridae</taxon>
        <taxon>Pentapetalae</taxon>
        <taxon>asterids</taxon>
        <taxon>Ericales</taxon>
        <taxon>Theaceae</taxon>
        <taxon>Camellia</taxon>
    </lineage>
</organism>
<dbReference type="Pfam" id="PF13855">
    <property type="entry name" value="LRR_8"/>
    <property type="match status" value="2"/>
</dbReference>
<keyword evidence="8 12" id="KW-1133">Transmembrane helix</keyword>
<keyword evidence="5 12" id="KW-0812">Transmembrane</keyword>
<gene>
    <name evidence="15" type="ORF">TEA_024267</name>
</gene>
<evidence type="ECO:0000256" key="10">
    <source>
        <dbReference type="ARBA" id="ARBA00023170"/>
    </source>
</evidence>
<dbReference type="InterPro" id="IPR032675">
    <property type="entry name" value="LRR_dom_sf"/>
</dbReference>
<feature type="signal peptide" evidence="13">
    <location>
        <begin position="1"/>
        <end position="18"/>
    </location>
</feature>
<evidence type="ECO:0000256" key="11">
    <source>
        <dbReference type="ARBA" id="ARBA00023180"/>
    </source>
</evidence>
<feature type="chain" id="PRO_5020751603" description="Leucine-rich repeat-containing N-terminal plant-type domain-containing protein" evidence="13">
    <location>
        <begin position="19"/>
        <end position="1055"/>
    </location>
</feature>
<dbReference type="Pfam" id="PF13516">
    <property type="entry name" value="LRR_6"/>
    <property type="match status" value="1"/>
</dbReference>
<keyword evidence="11" id="KW-0325">Glycoprotein</keyword>
<evidence type="ECO:0000259" key="14">
    <source>
        <dbReference type="Pfam" id="PF08263"/>
    </source>
</evidence>
<keyword evidence="7" id="KW-0677">Repeat</keyword>
<dbReference type="SMART" id="SM00369">
    <property type="entry name" value="LRR_TYP"/>
    <property type="match status" value="10"/>
</dbReference>
<dbReference type="Pfam" id="PF00560">
    <property type="entry name" value="LRR_1"/>
    <property type="match status" value="12"/>
</dbReference>
<dbReference type="PANTHER" id="PTHR48063:SF98">
    <property type="entry name" value="LRR RECEPTOR-LIKE SERINE_THREONINE-PROTEIN KINASE FLS2"/>
    <property type="match status" value="1"/>
</dbReference>
<keyword evidence="10" id="KW-0675">Receptor</keyword>
<dbReference type="InterPro" id="IPR046956">
    <property type="entry name" value="RLP23-like"/>
</dbReference>
<dbReference type="PANTHER" id="PTHR48063">
    <property type="entry name" value="LRR RECEPTOR-LIKE KINASE"/>
    <property type="match status" value="1"/>
</dbReference>
<dbReference type="AlphaFoldDB" id="A0A4S4E119"/>
<evidence type="ECO:0000256" key="9">
    <source>
        <dbReference type="ARBA" id="ARBA00023136"/>
    </source>
</evidence>
<evidence type="ECO:0000256" key="8">
    <source>
        <dbReference type="ARBA" id="ARBA00022989"/>
    </source>
</evidence>
<sequence length="1055" mass="116850">MQSSVGILFLIGFLTIAGIDFSFCNGNYDAVMCRKDEKRALLNFKKDLEDPTNGLSSWKVRGDDCCTWQGVVCHNFTGHVIELKLGSSYADMFGLSLSLSLSGKINPCLQKLKHLRYLDLSGNDFKGIPFPPVIASMTQLQYVDLSNAGFMGTIPHRLGNMSRLRSLNLKTDTYGMMDVDNLQWLAGLSHLEHLDLSGVILAKAPNWLQVLNNLPFLVELRFRRCELDHFPLLLSPINFTSLAVLDLSGNNFGSLIPGWIFFSLRSLVSLDLSFCNFIGQMPEGSWNLTSLKTLDVSYNENLNSSLPNSLFTTANSLVYLSLTQCGFQGPFPPVVLNMTNLCYLDLSSNSLNSTIPSWLYSFSHLELLNLGVNKFEGGISNKIGNLTSAIWLDLSFNKLEGRLPNSIGNLASLHNLDLSYNELEGRLPISLGNLCNLKYIDLSDNKFSGELFTSSSKCTAIHALVYMFLEANQLSGHIPDQIGQFKNLSYLSLAGNLLSGPIPETLGHLSKLIQLHVSDNLLEGTVSEVHFTNLANLRGFHASGNQLTLNVSPDWIPPFQLLEIVLVSWHLGPKFPLWLRSQKGLEIIDLSCTGISDGIPTWFWNLTSSAYHLNLSYNQLHGEISYIPSNAGKVYLSSNNLNGTLPRISSNLIELDLSKNSFSGEMSHLLCDRKNEYKYMTVLLLSENFLSGEIPDCWMGWVSIKVIDIGNNNLTGNIPSSMGNLRNLQSLHLRNNHLSGEISSSLQNCTNLVVVDLSKNEFIRSIPTWMGERLSQLIVLTLRSNKLDGLIPPELCHISSLTILDLANNNLSGTIPWCFNNITSMAMKPNSSADVFYGLVCSRDGNGCPMGFVENADLVTKGNNHRYVKILTLVSSIDLSNNNISGNIPKDLTSLLGLFSLNLSGNHLIGEIPKNIGDMRSLESLDLSKNQLYGEIPPSMSDLTFLSYLNLSYNNLSGKIPLSTQLQSFNPSSFIGNKLCGLPLANNCSVDGKTPNVRNEGVNEGFGSKVDWFYLSMAFGFVVGFWGVSISILFIKSWRYAYFQFLENVWTRLCV</sequence>
<comment type="caution">
    <text evidence="15">The sequence shown here is derived from an EMBL/GenBank/DDBJ whole genome shotgun (WGS) entry which is preliminary data.</text>
</comment>
<feature type="domain" description="Leucine-rich repeat-containing N-terminal plant-type" evidence="14">
    <location>
        <begin position="35"/>
        <end position="73"/>
    </location>
</feature>
<name>A0A4S4E119_CAMSN</name>
<comment type="similarity">
    <text evidence="2">Belongs to the RLP family.</text>
</comment>
<evidence type="ECO:0000313" key="16">
    <source>
        <dbReference type="Proteomes" id="UP000306102"/>
    </source>
</evidence>
<evidence type="ECO:0000256" key="4">
    <source>
        <dbReference type="ARBA" id="ARBA00022614"/>
    </source>
</evidence>
<dbReference type="PRINTS" id="PR00019">
    <property type="entry name" value="LEURICHRPT"/>
</dbReference>
<dbReference type="InterPro" id="IPR013210">
    <property type="entry name" value="LRR_N_plant-typ"/>
</dbReference>
<evidence type="ECO:0000256" key="13">
    <source>
        <dbReference type="SAM" id="SignalP"/>
    </source>
</evidence>
<dbReference type="Pfam" id="PF08263">
    <property type="entry name" value="LRRNT_2"/>
    <property type="match status" value="1"/>
</dbReference>
<accession>A0A4S4E119</accession>
<keyword evidence="6 13" id="KW-0732">Signal</keyword>
<dbReference type="GO" id="GO:0005886">
    <property type="term" value="C:plasma membrane"/>
    <property type="evidence" value="ECO:0007669"/>
    <property type="project" value="UniProtKB-SubCell"/>
</dbReference>
<evidence type="ECO:0000256" key="7">
    <source>
        <dbReference type="ARBA" id="ARBA00022737"/>
    </source>
</evidence>
<reference evidence="15 16" key="1">
    <citation type="journal article" date="2018" name="Proc. Natl. Acad. Sci. U.S.A.">
        <title>Draft genome sequence of Camellia sinensis var. sinensis provides insights into the evolution of the tea genome and tea quality.</title>
        <authorList>
            <person name="Wei C."/>
            <person name="Yang H."/>
            <person name="Wang S."/>
            <person name="Zhao J."/>
            <person name="Liu C."/>
            <person name="Gao L."/>
            <person name="Xia E."/>
            <person name="Lu Y."/>
            <person name="Tai Y."/>
            <person name="She G."/>
            <person name="Sun J."/>
            <person name="Cao H."/>
            <person name="Tong W."/>
            <person name="Gao Q."/>
            <person name="Li Y."/>
            <person name="Deng W."/>
            <person name="Jiang X."/>
            <person name="Wang W."/>
            <person name="Chen Q."/>
            <person name="Zhang S."/>
            <person name="Li H."/>
            <person name="Wu J."/>
            <person name="Wang P."/>
            <person name="Li P."/>
            <person name="Shi C."/>
            <person name="Zheng F."/>
            <person name="Jian J."/>
            <person name="Huang B."/>
            <person name="Shan D."/>
            <person name="Shi M."/>
            <person name="Fang C."/>
            <person name="Yue Y."/>
            <person name="Li F."/>
            <person name="Li D."/>
            <person name="Wei S."/>
            <person name="Han B."/>
            <person name="Jiang C."/>
            <person name="Yin Y."/>
            <person name="Xia T."/>
            <person name="Zhang Z."/>
            <person name="Bennetzen J.L."/>
            <person name="Zhao S."/>
            <person name="Wan X."/>
        </authorList>
    </citation>
    <scope>NUCLEOTIDE SEQUENCE [LARGE SCALE GENOMIC DNA]</scope>
    <source>
        <strain evidence="16">cv. Shuchazao</strain>
        <tissue evidence="15">Leaf</tissue>
    </source>
</reference>
<keyword evidence="4" id="KW-0433">Leucine-rich repeat</keyword>
<dbReference type="FunFam" id="3.80.10.10:FF:000095">
    <property type="entry name" value="LRR receptor-like serine/threonine-protein kinase GSO1"/>
    <property type="match status" value="1"/>
</dbReference>
<evidence type="ECO:0000256" key="12">
    <source>
        <dbReference type="SAM" id="Phobius"/>
    </source>
</evidence>
<evidence type="ECO:0000256" key="5">
    <source>
        <dbReference type="ARBA" id="ARBA00022692"/>
    </source>
</evidence>
<keyword evidence="9 12" id="KW-0472">Membrane</keyword>
<evidence type="ECO:0000313" key="15">
    <source>
        <dbReference type="EMBL" id="THG08816.1"/>
    </source>
</evidence>
<dbReference type="GO" id="GO:0006952">
    <property type="term" value="P:defense response"/>
    <property type="evidence" value="ECO:0007669"/>
    <property type="project" value="UniProtKB-ARBA"/>
</dbReference>
<dbReference type="SUPFAM" id="SSF52047">
    <property type="entry name" value="RNI-like"/>
    <property type="match status" value="2"/>
</dbReference>
<evidence type="ECO:0000256" key="1">
    <source>
        <dbReference type="ARBA" id="ARBA00004251"/>
    </source>
</evidence>
<protein>
    <recommendedName>
        <fullName evidence="14">Leucine-rich repeat-containing N-terminal plant-type domain-containing protein</fullName>
    </recommendedName>
</protein>
<dbReference type="FunFam" id="3.80.10.10:FF:000111">
    <property type="entry name" value="LRR receptor-like serine/threonine-protein kinase ERECTA"/>
    <property type="match status" value="1"/>
</dbReference>
<keyword evidence="3" id="KW-1003">Cell membrane</keyword>
<dbReference type="InterPro" id="IPR001611">
    <property type="entry name" value="Leu-rich_rpt"/>
</dbReference>
<proteinExistence type="inferred from homology"/>
<comment type="subcellular location">
    <subcellularLocation>
        <location evidence="1">Cell membrane</location>
        <topology evidence="1">Single-pass type I membrane protein</topology>
    </subcellularLocation>
</comment>
<dbReference type="Gene3D" id="3.80.10.10">
    <property type="entry name" value="Ribonuclease Inhibitor"/>
    <property type="match status" value="6"/>
</dbReference>
<dbReference type="InterPro" id="IPR003591">
    <property type="entry name" value="Leu-rich_rpt_typical-subtyp"/>
</dbReference>
<evidence type="ECO:0000256" key="2">
    <source>
        <dbReference type="ARBA" id="ARBA00009592"/>
    </source>
</evidence>
<dbReference type="GO" id="GO:0051707">
    <property type="term" value="P:response to other organism"/>
    <property type="evidence" value="ECO:0007669"/>
    <property type="project" value="UniProtKB-ARBA"/>
</dbReference>
<evidence type="ECO:0000256" key="6">
    <source>
        <dbReference type="ARBA" id="ARBA00022729"/>
    </source>
</evidence>
<keyword evidence="16" id="KW-1185">Reference proteome</keyword>
<dbReference type="EMBL" id="SDRB02009013">
    <property type="protein sequence ID" value="THG08816.1"/>
    <property type="molecule type" value="Genomic_DNA"/>
</dbReference>
<dbReference type="FunFam" id="3.80.10.10:FF:001347">
    <property type="entry name" value="LRR receptor-like serine/threonine-protein kinase GSO2"/>
    <property type="match status" value="1"/>
</dbReference>
<dbReference type="Proteomes" id="UP000306102">
    <property type="component" value="Unassembled WGS sequence"/>
</dbReference>
<feature type="transmembrane region" description="Helical" evidence="12">
    <location>
        <begin position="1012"/>
        <end position="1035"/>
    </location>
</feature>
<evidence type="ECO:0000256" key="3">
    <source>
        <dbReference type="ARBA" id="ARBA00022475"/>
    </source>
</evidence>